<feature type="region of interest" description="Disordered" evidence="3">
    <location>
        <begin position="1"/>
        <end position="134"/>
    </location>
</feature>
<dbReference type="PROSITE" id="PS51450">
    <property type="entry name" value="LRR"/>
    <property type="match status" value="1"/>
</dbReference>
<name>A0A7S4GH43_9EUGL</name>
<reference evidence="4" key="1">
    <citation type="submission" date="2021-01" db="EMBL/GenBank/DDBJ databases">
        <authorList>
            <person name="Corre E."/>
            <person name="Pelletier E."/>
            <person name="Niang G."/>
            <person name="Scheremetjew M."/>
            <person name="Finn R."/>
            <person name="Kale V."/>
            <person name="Holt S."/>
            <person name="Cochrane G."/>
            <person name="Meng A."/>
            <person name="Brown T."/>
            <person name="Cohen L."/>
        </authorList>
    </citation>
    <scope>NUCLEOTIDE SEQUENCE</scope>
    <source>
        <strain evidence="4">CCMP1594</strain>
    </source>
</reference>
<feature type="compositionally biased region" description="Polar residues" evidence="3">
    <location>
        <begin position="412"/>
        <end position="423"/>
    </location>
</feature>
<dbReference type="PANTHER" id="PTHR46652">
    <property type="entry name" value="LEUCINE-RICH REPEAT AND IQ DOMAIN-CONTAINING PROTEIN 1-RELATED"/>
    <property type="match status" value="1"/>
</dbReference>
<dbReference type="InterPro" id="IPR001611">
    <property type="entry name" value="Leu-rich_rpt"/>
</dbReference>
<dbReference type="EMBL" id="HBJA01140419">
    <property type="protein sequence ID" value="CAE0836971.1"/>
    <property type="molecule type" value="Transcribed_RNA"/>
</dbReference>
<dbReference type="Pfam" id="PF13855">
    <property type="entry name" value="LRR_8"/>
    <property type="match status" value="1"/>
</dbReference>
<feature type="compositionally biased region" description="Low complexity" evidence="3">
    <location>
        <begin position="102"/>
        <end position="126"/>
    </location>
</feature>
<keyword evidence="1" id="KW-0433">Leucine-rich repeat</keyword>
<evidence type="ECO:0000256" key="1">
    <source>
        <dbReference type="ARBA" id="ARBA00022614"/>
    </source>
</evidence>
<gene>
    <name evidence="4" type="ORF">EGYM00163_LOCUS48340</name>
</gene>
<evidence type="ECO:0000313" key="4">
    <source>
        <dbReference type="EMBL" id="CAE0836971.1"/>
    </source>
</evidence>
<dbReference type="PANTHER" id="PTHR46652:SF8">
    <property type="entry name" value="LEUCINE RICH REPEAT CONTAINING 23"/>
    <property type="match status" value="1"/>
</dbReference>
<sequence>MADDNNQVTEYDPVKKPQDYDNAAKPSQPVKPGQPDSDVSGATSSDAAASSQPAPDKAQDKPTILTQDPAGRIMVGTPVKPEPAYENQQMPQPYLYNPPPAFYGQPAGQQPAPAWQTAPPHQQPQQQQPPPFYYGVPQNYQPPPYAPQDVGPVLPPQPNGAPIAPTQAYHPNPEVTADFSNAEWKKTDRRYNGNYYTVTHLNYYSNYVNELSNLNWYPSLMRLTVRENELRSLKGIEAVPYLRWIDASANYLKDFQGMGTLMNLEWLDAHQNDVTTVKGLTFAPNLTWLNLHHNYLKTFDGCQALPSLRFLDASDNELRSAKGLEQCHMLQEINMASNHLVDVQSVLDLVNLPHLFRVNIYWNDFSDAEVARIVAHFGQHKPYCQVITTMEGSRQTGHNVFFQGRDQEPTTRDPTNSSCCVVS</sequence>
<accession>A0A7S4GH43</accession>
<dbReference type="Gene3D" id="3.80.10.10">
    <property type="entry name" value="Ribonuclease Inhibitor"/>
    <property type="match status" value="1"/>
</dbReference>
<dbReference type="SUPFAM" id="SSF52058">
    <property type="entry name" value="L domain-like"/>
    <property type="match status" value="1"/>
</dbReference>
<evidence type="ECO:0000256" key="2">
    <source>
        <dbReference type="ARBA" id="ARBA00022737"/>
    </source>
</evidence>
<feature type="compositionally biased region" description="Low complexity" evidence="3">
    <location>
        <begin position="36"/>
        <end position="56"/>
    </location>
</feature>
<protein>
    <recommendedName>
        <fullName evidence="5">Leucine-rich repeat-containing protein 51</fullName>
    </recommendedName>
</protein>
<feature type="region of interest" description="Disordered" evidence="3">
    <location>
        <begin position="404"/>
        <end position="423"/>
    </location>
</feature>
<dbReference type="AlphaFoldDB" id="A0A7S4GH43"/>
<dbReference type="InterPro" id="IPR032675">
    <property type="entry name" value="LRR_dom_sf"/>
</dbReference>
<proteinExistence type="predicted"/>
<dbReference type="InterPro" id="IPR050836">
    <property type="entry name" value="SDS22/Internalin_LRR"/>
</dbReference>
<evidence type="ECO:0000256" key="3">
    <source>
        <dbReference type="SAM" id="MobiDB-lite"/>
    </source>
</evidence>
<keyword evidence="2" id="KW-0677">Repeat</keyword>
<organism evidence="4">
    <name type="scientific">Eutreptiella gymnastica</name>
    <dbReference type="NCBI Taxonomy" id="73025"/>
    <lineage>
        <taxon>Eukaryota</taxon>
        <taxon>Discoba</taxon>
        <taxon>Euglenozoa</taxon>
        <taxon>Euglenida</taxon>
        <taxon>Spirocuta</taxon>
        <taxon>Euglenophyceae</taxon>
        <taxon>Eutreptiales</taxon>
        <taxon>Eutreptiaceae</taxon>
        <taxon>Eutreptiella</taxon>
    </lineage>
</organism>
<evidence type="ECO:0008006" key="5">
    <source>
        <dbReference type="Google" id="ProtNLM"/>
    </source>
</evidence>